<accession>A0A818DNM2</accession>
<gene>
    <name evidence="2" type="ORF">TIS948_LOCUS31653</name>
</gene>
<dbReference type="AlphaFoldDB" id="A0A818DNM2"/>
<name>A0A818DNM2_9BILA</name>
<feature type="non-terminal residue" evidence="2">
    <location>
        <position position="1"/>
    </location>
</feature>
<proteinExistence type="predicted"/>
<comment type="caution">
    <text evidence="2">The sequence shown here is derived from an EMBL/GenBank/DDBJ whole genome shotgun (WGS) entry which is preliminary data.</text>
</comment>
<organism evidence="2 3">
    <name type="scientific">Rotaria socialis</name>
    <dbReference type="NCBI Taxonomy" id="392032"/>
    <lineage>
        <taxon>Eukaryota</taxon>
        <taxon>Metazoa</taxon>
        <taxon>Spiralia</taxon>
        <taxon>Gnathifera</taxon>
        <taxon>Rotifera</taxon>
        <taxon>Eurotatoria</taxon>
        <taxon>Bdelloidea</taxon>
        <taxon>Philodinida</taxon>
        <taxon>Philodinidae</taxon>
        <taxon>Rotaria</taxon>
    </lineage>
</organism>
<dbReference type="Proteomes" id="UP000663825">
    <property type="component" value="Unassembled WGS sequence"/>
</dbReference>
<evidence type="ECO:0000313" key="3">
    <source>
        <dbReference type="Proteomes" id="UP000663825"/>
    </source>
</evidence>
<sequence length="24" mass="2560">MLAQRKSMTPVQSSSIMKTGLPAP</sequence>
<evidence type="ECO:0000256" key="1">
    <source>
        <dbReference type="SAM" id="MobiDB-lite"/>
    </source>
</evidence>
<evidence type="ECO:0000313" key="2">
    <source>
        <dbReference type="EMBL" id="CAF3447188.1"/>
    </source>
</evidence>
<reference evidence="2" key="1">
    <citation type="submission" date="2021-02" db="EMBL/GenBank/DDBJ databases">
        <authorList>
            <person name="Nowell W R."/>
        </authorList>
    </citation>
    <scope>NUCLEOTIDE SEQUENCE</scope>
</reference>
<dbReference type="EMBL" id="CAJNXB010005790">
    <property type="protein sequence ID" value="CAF3447188.1"/>
    <property type="molecule type" value="Genomic_DNA"/>
</dbReference>
<feature type="compositionally biased region" description="Polar residues" evidence="1">
    <location>
        <begin position="1"/>
        <end position="17"/>
    </location>
</feature>
<feature type="region of interest" description="Disordered" evidence="1">
    <location>
        <begin position="1"/>
        <end position="24"/>
    </location>
</feature>
<protein>
    <submittedName>
        <fullName evidence="2">Uncharacterized protein</fullName>
    </submittedName>
</protein>